<dbReference type="Proteomes" id="UP001457282">
    <property type="component" value="Unassembled WGS sequence"/>
</dbReference>
<keyword evidence="7" id="KW-0406">Ion transport</keyword>
<dbReference type="Gene3D" id="1.20.1530.20">
    <property type="match status" value="1"/>
</dbReference>
<feature type="domain" description="Cation/H(+) antiporter central" evidence="12">
    <location>
        <begin position="482"/>
        <end position="609"/>
    </location>
</feature>
<keyword evidence="15" id="KW-1185">Reference proteome</keyword>
<evidence type="ECO:0000256" key="1">
    <source>
        <dbReference type="ARBA" id="ARBA00004141"/>
    </source>
</evidence>
<dbReference type="GO" id="GO:0012505">
    <property type="term" value="C:endomembrane system"/>
    <property type="evidence" value="ECO:0007669"/>
    <property type="project" value="TreeGrafter"/>
</dbReference>
<sequence>MNRENWICETQKGIRSKGVFFGENPLKSPSPMLFLQLTLAALLTSLFQRILNPLGESAFISQMLVGILLGPSFLGGENDFAEIVYPVKSFYISQTFAFFGCMIFLFLVGVKMDLSIVKRSGKKAVLIGLSAFFVPLVLNVGFAVVLQRTVTMEPQLHKSLIVIAVFQCQSSFHVIACLLGDLKLLNSELGRLAVSSSMISGVLSWIWIILTFTIRQSTLKNTGNLPFMGLSLGALLVLIIYIMRPIMLWMVTKTAAGKPVKESYIIFIFIMVMICSLLGEIVGQRFLLGPMILGLAVPDGPPLGSALVEKLESYVSIILLPSYFVFSAARINLSKIRMKTVGIVEVLALSSFCGKVLGTMVPSIYCKMPAIDALSLGLIMSAQGITDILLLQHGMLLLLIDPECYSIMLMSSVLLTGIITPVVKFLYNPSKRYKSTKRKRTIEHSSLDTELRLLACIFHQDSTPSIINLIEVSNPTPKSPICFYLVHLIRLSGRTAPVLMTHRPGKSSSTALHSNNFSEHIINAFRLYQEHNASSVIMNAFTAIAPYATMHDEVCTLAFEKRTSMIIIPFHKHFSTIQSTEELGQPIRSVNNNIIRNAPCSVGILVDRCTLNTQTSALQTSLSGRSFYNVGMIFVEGPDDREALAFATRMAENPNVSVTVTKFTDPKQQSYSKEMNSEVIRKYVTAIDGKNQHVYKEVHVKDSVDMINEIRSMENFFDLILVGRRHDSESPLFMGLTEWNEFPELGFLGDMLASSDSNFEMSVLVVQQQSFGCGQKEKTGSSNDCHVKDPAVSVMDIREENKVWPL</sequence>
<feature type="transmembrane region" description="Helical" evidence="10">
    <location>
        <begin position="407"/>
        <end position="427"/>
    </location>
</feature>
<evidence type="ECO:0000259" key="13">
    <source>
        <dbReference type="Pfam" id="PF23259"/>
    </source>
</evidence>
<evidence type="ECO:0008006" key="16">
    <source>
        <dbReference type="Google" id="ProtNLM"/>
    </source>
</evidence>
<feature type="domain" description="Cation/H(+) antiporter C-terminal" evidence="13">
    <location>
        <begin position="630"/>
        <end position="769"/>
    </location>
</feature>
<dbReference type="GO" id="GO:0015297">
    <property type="term" value="F:antiporter activity"/>
    <property type="evidence" value="ECO:0007669"/>
    <property type="project" value="InterPro"/>
</dbReference>
<dbReference type="Pfam" id="PF00999">
    <property type="entry name" value="Na_H_Exchanger"/>
    <property type="match status" value="1"/>
</dbReference>
<evidence type="ECO:0000259" key="11">
    <source>
        <dbReference type="Pfam" id="PF00999"/>
    </source>
</evidence>
<dbReference type="Pfam" id="PF23256">
    <property type="entry name" value="CHX17_2nd"/>
    <property type="match status" value="1"/>
</dbReference>
<evidence type="ECO:0000256" key="4">
    <source>
        <dbReference type="ARBA" id="ARBA00022692"/>
    </source>
</evidence>
<organism evidence="14 15">
    <name type="scientific">Rubus argutus</name>
    <name type="common">Southern blackberry</name>
    <dbReference type="NCBI Taxonomy" id="59490"/>
    <lineage>
        <taxon>Eukaryota</taxon>
        <taxon>Viridiplantae</taxon>
        <taxon>Streptophyta</taxon>
        <taxon>Embryophyta</taxon>
        <taxon>Tracheophyta</taxon>
        <taxon>Spermatophyta</taxon>
        <taxon>Magnoliopsida</taxon>
        <taxon>eudicotyledons</taxon>
        <taxon>Gunneridae</taxon>
        <taxon>Pentapetalae</taxon>
        <taxon>rosids</taxon>
        <taxon>fabids</taxon>
        <taxon>Rosales</taxon>
        <taxon>Rosaceae</taxon>
        <taxon>Rosoideae</taxon>
        <taxon>Rosoideae incertae sedis</taxon>
        <taxon>Rubus</taxon>
    </lineage>
</organism>
<name>A0AAW1XYN6_RUBAR</name>
<feature type="transmembrane region" description="Helical" evidence="10">
    <location>
        <begin position="159"/>
        <end position="180"/>
    </location>
</feature>
<dbReference type="GO" id="GO:1902600">
    <property type="term" value="P:proton transmembrane transport"/>
    <property type="evidence" value="ECO:0007669"/>
    <property type="project" value="InterPro"/>
</dbReference>
<evidence type="ECO:0000313" key="15">
    <source>
        <dbReference type="Proteomes" id="UP001457282"/>
    </source>
</evidence>
<dbReference type="GO" id="GO:0006885">
    <property type="term" value="P:regulation of pH"/>
    <property type="evidence" value="ECO:0007669"/>
    <property type="project" value="TreeGrafter"/>
</dbReference>
<comment type="subcellular location">
    <subcellularLocation>
        <location evidence="1">Membrane</location>
        <topology evidence="1">Multi-pass membrane protein</topology>
    </subcellularLocation>
</comment>
<dbReference type="PANTHER" id="PTHR32468:SF66">
    <property type="entry name" value="CATION_H+ EXCHANGER DOMAIN-CONTAINING PROTEIN"/>
    <property type="match status" value="1"/>
</dbReference>
<feature type="transmembrane region" description="Helical" evidence="10">
    <location>
        <begin position="264"/>
        <end position="293"/>
    </location>
</feature>
<proteinExistence type="inferred from homology"/>
<keyword evidence="3" id="KW-0633">Potassium transport</keyword>
<dbReference type="InterPro" id="IPR057290">
    <property type="entry name" value="CHX17_C"/>
</dbReference>
<evidence type="ECO:0000256" key="3">
    <source>
        <dbReference type="ARBA" id="ARBA00022538"/>
    </source>
</evidence>
<dbReference type="PANTHER" id="PTHR32468">
    <property type="entry name" value="CATION/H + ANTIPORTER"/>
    <property type="match status" value="1"/>
</dbReference>
<feature type="transmembrane region" description="Helical" evidence="10">
    <location>
        <begin position="225"/>
        <end position="243"/>
    </location>
</feature>
<dbReference type="Pfam" id="PF23259">
    <property type="entry name" value="CHX17_C"/>
    <property type="match status" value="1"/>
</dbReference>
<reference evidence="14 15" key="1">
    <citation type="journal article" date="2023" name="G3 (Bethesda)">
        <title>A chromosome-length genome assembly and annotation of blackberry (Rubus argutus, cv. 'Hillquist').</title>
        <authorList>
            <person name="Bruna T."/>
            <person name="Aryal R."/>
            <person name="Dudchenko O."/>
            <person name="Sargent D.J."/>
            <person name="Mead D."/>
            <person name="Buti M."/>
            <person name="Cavallini A."/>
            <person name="Hytonen T."/>
            <person name="Andres J."/>
            <person name="Pham M."/>
            <person name="Weisz D."/>
            <person name="Mascagni F."/>
            <person name="Usai G."/>
            <person name="Natali L."/>
            <person name="Bassil N."/>
            <person name="Fernandez G.E."/>
            <person name="Lomsadze A."/>
            <person name="Armour M."/>
            <person name="Olukolu B."/>
            <person name="Poorten T."/>
            <person name="Britton C."/>
            <person name="Davik J."/>
            <person name="Ashrafi H."/>
            <person name="Aiden E.L."/>
            <person name="Borodovsky M."/>
            <person name="Worthington M."/>
        </authorList>
    </citation>
    <scope>NUCLEOTIDE SEQUENCE [LARGE SCALE GENOMIC DNA]</scope>
    <source>
        <strain evidence="14">PI 553951</strain>
    </source>
</reference>
<keyword evidence="4 10" id="KW-0812">Transmembrane</keyword>
<dbReference type="InterPro" id="IPR057291">
    <property type="entry name" value="CHX17_2nd"/>
</dbReference>
<evidence type="ECO:0000256" key="5">
    <source>
        <dbReference type="ARBA" id="ARBA00022958"/>
    </source>
</evidence>
<evidence type="ECO:0000313" key="14">
    <source>
        <dbReference type="EMBL" id="KAK9940903.1"/>
    </source>
</evidence>
<evidence type="ECO:0000256" key="7">
    <source>
        <dbReference type="ARBA" id="ARBA00023065"/>
    </source>
</evidence>
<feature type="transmembrane region" description="Helical" evidence="10">
    <location>
        <begin position="313"/>
        <end position="331"/>
    </location>
</feature>
<evidence type="ECO:0000256" key="9">
    <source>
        <dbReference type="ARBA" id="ARBA00038341"/>
    </source>
</evidence>
<comment type="caution">
    <text evidence="14">The sequence shown here is derived from an EMBL/GenBank/DDBJ whole genome shotgun (WGS) entry which is preliminary data.</text>
</comment>
<keyword evidence="6 10" id="KW-1133">Transmembrane helix</keyword>
<feature type="domain" description="Cation/H+ exchanger transmembrane" evidence="11">
    <location>
        <begin position="41"/>
        <end position="423"/>
    </location>
</feature>
<keyword evidence="8 10" id="KW-0472">Membrane</keyword>
<feature type="transmembrane region" description="Helical" evidence="10">
    <location>
        <begin position="192"/>
        <end position="213"/>
    </location>
</feature>
<dbReference type="GO" id="GO:0016020">
    <property type="term" value="C:membrane"/>
    <property type="evidence" value="ECO:0007669"/>
    <property type="project" value="UniProtKB-SubCell"/>
</dbReference>
<feature type="transmembrane region" description="Helical" evidence="10">
    <location>
        <begin position="124"/>
        <end position="147"/>
    </location>
</feature>
<keyword evidence="2" id="KW-0813">Transport</keyword>
<accession>A0AAW1XYN6</accession>
<evidence type="ECO:0000259" key="12">
    <source>
        <dbReference type="Pfam" id="PF23256"/>
    </source>
</evidence>
<dbReference type="InterPro" id="IPR006153">
    <property type="entry name" value="Cation/H_exchanger_TM"/>
</dbReference>
<feature type="transmembrane region" description="Helical" evidence="10">
    <location>
        <begin position="58"/>
        <end position="76"/>
    </location>
</feature>
<feature type="transmembrane region" description="Helical" evidence="10">
    <location>
        <begin position="377"/>
        <end position="400"/>
    </location>
</feature>
<dbReference type="Gene3D" id="3.40.50.12370">
    <property type="match status" value="1"/>
</dbReference>
<gene>
    <name evidence="14" type="ORF">M0R45_017537</name>
</gene>
<dbReference type="AlphaFoldDB" id="A0AAW1XYN6"/>
<evidence type="ECO:0000256" key="10">
    <source>
        <dbReference type="SAM" id="Phobius"/>
    </source>
</evidence>
<keyword evidence="5" id="KW-0630">Potassium</keyword>
<dbReference type="GO" id="GO:0006813">
    <property type="term" value="P:potassium ion transport"/>
    <property type="evidence" value="ECO:0007669"/>
    <property type="project" value="UniProtKB-KW"/>
</dbReference>
<dbReference type="InterPro" id="IPR050794">
    <property type="entry name" value="CPA2_transporter"/>
</dbReference>
<evidence type="ECO:0000256" key="2">
    <source>
        <dbReference type="ARBA" id="ARBA00022448"/>
    </source>
</evidence>
<dbReference type="InterPro" id="IPR038770">
    <property type="entry name" value="Na+/solute_symporter_sf"/>
</dbReference>
<evidence type="ECO:0000256" key="8">
    <source>
        <dbReference type="ARBA" id="ARBA00023136"/>
    </source>
</evidence>
<evidence type="ECO:0000256" key="6">
    <source>
        <dbReference type="ARBA" id="ARBA00022989"/>
    </source>
</evidence>
<feature type="transmembrane region" description="Helical" evidence="10">
    <location>
        <begin position="91"/>
        <end position="112"/>
    </location>
</feature>
<comment type="similarity">
    <text evidence="9">Belongs to the monovalent cation:proton antiporter 2 (CPA2) transporter (TC 2.A.37) family. CHX (TC 2.A.37.4) subfamily.</text>
</comment>
<dbReference type="EMBL" id="JBEDUW010000003">
    <property type="protein sequence ID" value="KAK9940903.1"/>
    <property type="molecule type" value="Genomic_DNA"/>
</dbReference>
<protein>
    <recommendedName>
        <fullName evidence="16">Cation/H+ exchanger domain-containing protein</fullName>
    </recommendedName>
</protein>